<dbReference type="GeneID" id="102803548"/>
<gene>
    <name evidence="2" type="primary">LOC102803548</name>
</gene>
<evidence type="ECO:0000313" key="1">
    <source>
        <dbReference type="Proteomes" id="UP000694865"/>
    </source>
</evidence>
<protein>
    <submittedName>
        <fullName evidence="2">Uncharacterized protein LOC102803548</fullName>
    </submittedName>
</protein>
<dbReference type="InterPro" id="IPR036397">
    <property type="entry name" value="RNaseH_sf"/>
</dbReference>
<accession>A0ABM0LTZ8</accession>
<dbReference type="InterPro" id="IPR012337">
    <property type="entry name" value="RNaseH-like_sf"/>
</dbReference>
<dbReference type="Gene3D" id="3.30.420.10">
    <property type="entry name" value="Ribonuclease H-like superfamily/Ribonuclease H"/>
    <property type="match status" value="1"/>
</dbReference>
<keyword evidence="1" id="KW-1185">Reference proteome</keyword>
<dbReference type="PANTHER" id="PTHR47331">
    <property type="entry name" value="PHD-TYPE DOMAIN-CONTAINING PROTEIN"/>
    <property type="match status" value="1"/>
</dbReference>
<dbReference type="SUPFAM" id="SSF53098">
    <property type="entry name" value="Ribonuclease H-like"/>
    <property type="match status" value="1"/>
</dbReference>
<organism evidence="1 2">
    <name type="scientific">Saccoglossus kowalevskii</name>
    <name type="common">Acorn worm</name>
    <dbReference type="NCBI Taxonomy" id="10224"/>
    <lineage>
        <taxon>Eukaryota</taxon>
        <taxon>Metazoa</taxon>
        <taxon>Hemichordata</taxon>
        <taxon>Enteropneusta</taxon>
        <taxon>Harrimaniidae</taxon>
        <taxon>Saccoglossus</taxon>
    </lineage>
</organism>
<sequence length="159" mass="18307">MRRIVKQATNKCVICRRVAGKPYADPIAAPLPGYCVQTSNPFEVTVVDFTCALHIKRDNRDTKVYTCLFTCAATRAVHLELVPNLTIKSFLNAFKRFTARRSLPRLMILDSATTYIAARDQIKTLMDSPEVNNYLAEKRATWKFIPWYGGFWERIIWTN</sequence>
<evidence type="ECO:0000313" key="2">
    <source>
        <dbReference type="RefSeq" id="XP_006811239.1"/>
    </source>
</evidence>
<dbReference type="Proteomes" id="UP000694865">
    <property type="component" value="Unplaced"/>
</dbReference>
<dbReference type="RefSeq" id="XP_006811239.1">
    <property type="nucleotide sequence ID" value="XM_006811176.1"/>
</dbReference>
<proteinExistence type="predicted"/>
<dbReference type="PANTHER" id="PTHR47331:SF2">
    <property type="match status" value="1"/>
</dbReference>
<reference evidence="2" key="1">
    <citation type="submission" date="2025-08" db="UniProtKB">
        <authorList>
            <consortium name="RefSeq"/>
        </authorList>
    </citation>
    <scope>IDENTIFICATION</scope>
    <source>
        <tissue evidence="2">Testes</tissue>
    </source>
</reference>
<name>A0ABM0LTZ8_SACKO</name>